<gene>
    <name evidence="4" type="ORF">SAMN06265182_0810</name>
</gene>
<accession>A0A285NBH2</accession>
<dbReference type="PANTHER" id="PTHR37423">
    <property type="entry name" value="SOLUBLE LYTIC MUREIN TRANSGLYCOSYLASE-RELATED"/>
    <property type="match status" value="1"/>
</dbReference>
<name>A0A285NBH2_9AQUI</name>
<dbReference type="Proteomes" id="UP000219036">
    <property type="component" value="Unassembled WGS sequence"/>
</dbReference>
<protein>
    <submittedName>
        <fullName evidence="4">Soluble lytic murein transglycosylase</fullName>
    </submittedName>
</protein>
<keyword evidence="5" id="KW-1185">Reference proteome</keyword>
<dbReference type="InterPro" id="IPR023346">
    <property type="entry name" value="Lysozyme-like_dom_sf"/>
</dbReference>
<dbReference type="EMBL" id="OBEI01000002">
    <property type="protein sequence ID" value="SNZ06822.1"/>
    <property type="molecule type" value="Genomic_DNA"/>
</dbReference>
<dbReference type="Gene3D" id="1.10.530.10">
    <property type="match status" value="1"/>
</dbReference>
<dbReference type="OrthoDB" id="9815002at2"/>
<evidence type="ECO:0000259" key="3">
    <source>
        <dbReference type="Pfam" id="PF01464"/>
    </source>
</evidence>
<evidence type="ECO:0000313" key="4">
    <source>
        <dbReference type="EMBL" id="SNZ06822.1"/>
    </source>
</evidence>
<comment type="similarity">
    <text evidence="1">Belongs to the transglycosylase Slt family.</text>
</comment>
<dbReference type="PANTHER" id="PTHR37423:SF2">
    <property type="entry name" value="MEMBRANE-BOUND LYTIC MUREIN TRANSGLYCOSYLASE C"/>
    <property type="match status" value="1"/>
</dbReference>
<evidence type="ECO:0000313" key="5">
    <source>
        <dbReference type="Proteomes" id="UP000219036"/>
    </source>
</evidence>
<keyword evidence="2" id="KW-0732">Signal</keyword>
<dbReference type="SUPFAM" id="SSF53955">
    <property type="entry name" value="Lysozyme-like"/>
    <property type="match status" value="1"/>
</dbReference>
<feature type="domain" description="Transglycosylase SLT" evidence="3">
    <location>
        <begin position="448"/>
        <end position="554"/>
    </location>
</feature>
<sequence>MKKLILILFIFSYSFGFEKCIELFNQEKYTEAYRCLQKINSDEPLYPYSIYFRILIDSFYERNTPYLKELERYKNTAIYSYTYLYLSSVTRFSQPEKAEDYLKKIDEKALLKEDLPFYYYLKAEILRRNGDESYKKYEKKLAVHFPYNRYYGFYTLKNKIKDLTEKELYISIENLIRKRMYKRALYITEFLSNSQRKIFYKAILYGRIRDFSKAFSYLILLKNNYRAEAAYQLIRINPAYPIQGAIFQILKETKNKKLMIKAADFMMKRAFYREKWEDFSYYSSFIPESSSLYSDVIWYRFLKIYKKDRKKAGIYLEKRKRYFKDKEKIYYWLYLSFKGTKKAEIYLKKAADIERNSFYAVRAREKLKRKLFKISDPKITKNRELRMIEKLKKYLYRFAYIEGKYYLKTNKDKITLSSVMPELTAVYFSNRNSISVLSYPKPFKNIESKNLVYAFMRRESFFNPYAISVSNAVGLMQIIPSTARWIAKKRKDKKFDITQLFIPEKNIDYGRWYIQYLLKKFRGNIFYSMAAYNCGPANVKKVLKKNRIRDIEEFIEFLPFRETRYYVKYVYTNYRAYQKLYKGK</sequence>
<dbReference type="GO" id="GO:0004553">
    <property type="term" value="F:hydrolase activity, hydrolyzing O-glycosyl compounds"/>
    <property type="evidence" value="ECO:0007669"/>
    <property type="project" value="InterPro"/>
</dbReference>
<dbReference type="CDD" id="cd13401">
    <property type="entry name" value="Slt70-like"/>
    <property type="match status" value="1"/>
</dbReference>
<proteinExistence type="inferred from homology"/>
<dbReference type="SUPFAM" id="SSF48435">
    <property type="entry name" value="Bacterial muramidases"/>
    <property type="match status" value="1"/>
</dbReference>
<dbReference type="Pfam" id="PF01464">
    <property type="entry name" value="SLT"/>
    <property type="match status" value="1"/>
</dbReference>
<dbReference type="RefSeq" id="WP_096999985.1">
    <property type="nucleotide sequence ID" value="NZ_OBEI01000002.1"/>
</dbReference>
<evidence type="ECO:0000256" key="1">
    <source>
        <dbReference type="ARBA" id="ARBA00007734"/>
    </source>
</evidence>
<reference evidence="5" key="1">
    <citation type="submission" date="2017-09" db="EMBL/GenBank/DDBJ databases">
        <authorList>
            <person name="Varghese N."/>
            <person name="Submissions S."/>
        </authorList>
    </citation>
    <scope>NUCLEOTIDE SEQUENCE [LARGE SCALE GENOMIC DNA]</scope>
    <source>
        <strain evidence="5">DSM 15103</strain>
    </source>
</reference>
<dbReference type="GO" id="GO:0042597">
    <property type="term" value="C:periplasmic space"/>
    <property type="evidence" value="ECO:0007669"/>
    <property type="project" value="InterPro"/>
</dbReference>
<dbReference type="AlphaFoldDB" id="A0A285NBH2"/>
<organism evidence="4 5">
    <name type="scientific">Persephonella hydrogeniphila</name>
    <dbReference type="NCBI Taxonomy" id="198703"/>
    <lineage>
        <taxon>Bacteria</taxon>
        <taxon>Pseudomonadati</taxon>
        <taxon>Aquificota</taxon>
        <taxon>Aquificia</taxon>
        <taxon>Aquificales</taxon>
        <taxon>Hydrogenothermaceae</taxon>
        <taxon>Persephonella</taxon>
    </lineage>
</organism>
<dbReference type="InterPro" id="IPR008939">
    <property type="entry name" value="Lytic_TGlycosylase_superhlx_U"/>
</dbReference>
<dbReference type="InterPro" id="IPR008258">
    <property type="entry name" value="Transglycosylase_SLT_dom_1"/>
</dbReference>
<evidence type="ECO:0000256" key="2">
    <source>
        <dbReference type="ARBA" id="ARBA00022729"/>
    </source>
</evidence>